<evidence type="ECO:0000256" key="4">
    <source>
        <dbReference type="ARBA" id="ARBA00022679"/>
    </source>
</evidence>
<dbReference type="GO" id="GO:0016301">
    <property type="term" value="F:kinase activity"/>
    <property type="evidence" value="ECO:0007669"/>
    <property type="project" value="UniProtKB-KW"/>
</dbReference>
<sequence>MRSESSGTPEAAEDERGGRVRGPAATGAQDSGTGTPDRPRPTAGRERRTADATFWQAAARAPLGVLATSWPWRGLLYLVTSLPLAVLWLSLCWPLLAVAGIPLGAVERRRLRLLERRPADTPHEPAGSGGPFGWARLRLREAATWLELSYGLLLTVFGLVEWVAAVVAAGIPLTLLAAPVLRAAGLVPAGDLAGLAGGRLLPGLGDAGSVLLGLLALPVAAYLVTVLAAGHARVARLLLTADRGEELDRRLGEVIRSRARIVDAFTAERRSIERNLHDGAQQRLTALVMRLGMALARFDDDPEAARTLVERAHREAQETLEELRDLVRGIHPAALTERGLAAAVEELADSCPVEVAVDADTVGRLPEPVESTAYFCVAELVANAVRHARADRVRLCLRVTGTRRRLLVITVTDDGVGGADPRRGTGLTGLADRVAVHGGTVVLHSPRGGPTTVEVRIPCVS</sequence>
<evidence type="ECO:0000313" key="12">
    <source>
        <dbReference type="EMBL" id="UPT20085.1"/>
    </source>
</evidence>
<feature type="transmembrane region" description="Helical" evidence="10">
    <location>
        <begin position="148"/>
        <end position="171"/>
    </location>
</feature>
<feature type="compositionally biased region" description="Basic and acidic residues" evidence="9">
    <location>
        <begin position="37"/>
        <end position="48"/>
    </location>
</feature>
<dbReference type="Gene3D" id="1.20.5.1930">
    <property type="match status" value="1"/>
</dbReference>
<name>A0ABY4KXD5_THEAE</name>
<accession>A0ABY4KXD5</accession>
<feature type="domain" description="Histidine kinase/HSP90-like ATPase" evidence="11">
    <location>
        <begin position="369"/>
        <end position="461"/>
    </location>
</feature>
<keyword evidence="7" id="KW-0067">ATP-binding</keyword>
<dbReference type="EMBL" id="CP051627">
    <property type="protein sequence ID" value="UPT20085.1"/>
    <property type="molecule type" value="Genomic_DNA"/>
</dbReference>
<dbReference type="EC" id="2.7.13.3" evidence="2"/>
<evidence type="ECO:0000259" key="11">
    <source>
        <dbReference type="SMART" id="SM00387"/>
    </source>
</evidence>
<keyword evidence="10" id="KW-0812">Transmembrane</keyword>
<organism evidence="12 13">
    <name type="scientific">Thermobifida alba</name>
    <name type="common">Thermomonospora alba</name>
    <dbReference type="NCBI Taxonomy" id="53522"/>
    <lineage>
        <taxon>Bacteria</taxon>
        <taxon>Bacillati</taxon>
        <taxon>Actinomycetota</taxon>
        <taxon>Actinomycetes</taxon>
        <taxon>Streptosporangiales</taxon>
        <taxon>Nocardiopsidaceae</taxon>
        <taxon>Thermobifida</taxon>
    </lineage>
</organism>
<dbReference type="PANTHER" id="PTHR24421:SF10">
    <property type="entry name" value="NITRATE_NITRITE SENSOR PROTEIN NARQ"/>
    <property type="match status" value="1"/>
</dbReference>
<protein>
    <recommendedName>
        <fullName evidence="2">histidine kinase</fullName>
        <ecNumber evidence="2">2.7.13.3</ecNumber>
    </recommendedName>
</protein>
<feature type="region of interest" description="Disordered" evidence="9">
    <location>
        <begin position="1"/>
        <end position="48"/>
    </location>
</feature>
<evidence type="ECO:0000256" key="1">
    <source>
        <dbReference type="ARBA" id="ARBA00000085"/>
    </source>
</evidence>
<proteinExistence type="predicted"/>
<gene>
    <name evidence="12" type="ORF">FOF52_03125</name>
</gene>
<dbReference type="InterPro" id="IPR003594">
    <property type="entry name" value="HATPase_dom"/>
</dbReference>
<feature type="transmembrane region" description="Helical" evidence="10">
    <location>
        <begin position="75"/>
        <end position="106"/>
    </location>
</feature>
<keyword evidence="10" id="KW-0472">Membrane</keyword>
<keyword evidence="6 12" id="KW-0418">Kinase</keyword>
<dbReference type="Gene3D" id="3.30.565.10">
    <property type="entry name" value="Histidine kinase-like ATPase, C-terminal domain"/>
    <property type="match status" value="1"/>
</dbReference>
<evidence type="ECO:0000256" key="3">
    <source>
        <dbReference type="ARBA" id="ARBA00022553"/>
    </source>
</evidence>
<dbReference type="SUPFAM" id="SSF55874">
    <property type="entry name" value="ATPase domain of HSP90 chaperone/DNA topoisomerase II/histidine kinase"/>
    <property type="match status" value="1"/>
</dbReference>
<keyword evidence="10" id="KW-1133">Transmembrane helix</keyword>
<dbReference type="SMART" id="SM00387">
    <property type="entry name" value="HATPase_c"/>
    <property type="match status" value="1"/>
</dbReference>
<reference evidence="12 13" key="1">
    <citation type="submission" date="2020-04" db="EMBL/GenBank/DDBJ databases">
        <title>Thermobifida alba genome sequencing and assembly.</title>
        <authorList>
            <person name="Luzics S."/>
            <person name="Horvath B."/>
            <person name="Nagy I."/>
            <person name="Toth A."/>
            <person name="Nagy I."/>
            <person name="Kukolya J."/>
        </authorList>
    </citation>
    <scope>NUCLEOTIDE SEQUENCE [LARGE SCALE GENOMIC DNA]</scope>
    <source>
        <strain evidence="12 13">DSM 43795</strain>
    </source>
</reference>
<evidence type="ECO:0000256" key="8">
    <source>
        <dbReference type="ARBA" id="ARBA00023012"/>
    </source>
</evidence>
<keyword evidence="13" id="KW-1185">Reference proteome</keyword>
<evidence type="ECO:0000256" key="7">
    <source>
        <dbReference type="ARBA" id="ARBA00022840"/>
    </source>
</evidence>
<feature type="transmembrane region" description="Helical" evidence="10">
    <location>
        <begin position="210"/>
        <end position="229"/>
    </location>
</feature>
<dbReference type="CDD" id="cd16917">
    <property type="entry name" value="HATPase_UhpB-NarQ-NarX-like"/>
    <property type="match status" value="1"/>
</dbReference>
<dbReference type="InterPro" id="IPR011712">
    <property type="entry name" value="Sig_transdc_His_kin_sub3_dim/P"/>
</dbReference>
<dbReference type="PANTHER" id="PTHR24421">
    <property type="entry name" value="NITRATE/NITRITE SENSOR PROTEIN NARX-RELATED"/>
    <property type="match status" value="1"/>
</dbReference>
<comment type="catalytic activity">
    <reaction evidence="1">
        <text>ATP + protein L-histidine = ADP + protein N-phospho-L-histidine.</text>
        <dbReference type="EC" id="2.7.13.3"/>
    </reaction>
</comment>
<evidence type="ECO:0000256" key="5">
    <source>
        <dbReference type="ARBA" id="ARBA00022741"/>
    </source>
</evidence>
<dbReference type="InterPro" id="IPR025828">
    <property type="entry name" value="Put_sensor_dom"/>
</dbReference>
<dbReference type="Pfam" id="PF02518">
    <property type="entry name" value="HATPase_c"/>
    <property type="match status" value="1"/>
</dbReference>
<dbReference type="Proteomes" id="UP000832041">
    <property type="component" value="Chromosome"/>
</dbReference>
<evidence type="ECO:0000313" key="13">
    <source>
        <dbReference type="Proteomes" id="UP000832041"/>
    </source>
</evidence>
<dbReference type="InterPro" id="IPR050482">
    <property type="entry name" value="Sensor_HK_TwoCompSys"/>
</dbReference>
<evidence type="ECO:0000256" key="9">
    <source>
        <dbReference type="SAM" id="MobiDB-lite"/>
    </source>
</evidence>
<evidence type="ECO:0000256" key="2">
    <source>
        <dbReference type="ARBA" id="ARBA00012438"/>
    </source>
</evidence>
<keyword evidence="5" id="KW-0547">Nucleotide-binding</keyword>
<keyword evidence="8" id="KW-0902">Two-component regulatory system</keyword>
<dbReference type="Pfam" id="PF13796">
    <property type="entry name" value="Sensor"/>
    <property type="match status" value="1"/>
</dbReference>
<evidence type="ECO:0000256" key="10">
    <source>
        <dbReference type="SAM" id="Phobius"/>
    </source>
</evidence>
<dbReference type="Pfam" id="PF07730">
    <property type="entry name" value="HisKA_3"/>
    <property type="match status" value="1"/>
</dbReference>
<dbReference type="InterPro" id="IPR036890">
    <property type="entry name" value="HATPase_C_sf"/>
</dbReference>
<evidence type="ECO:0000256" key="6">
    <source>
        <dbReference type="ARBA" id="ARBA00022777"/>
    </source>
</evidence>
<keyword evidence="4" id="KW-0808">Transferase</keyword>
<keyword evidence="3" id="KW-0597">Phosphoprotein</keyword>